<dbReference type="GO" id="GO:0003677">
    <property type="term" value="F:DNA binding"/>
    <property type="evidence" value="ECO:0007669"/>
    <property type="project" value="UniProtKB-UniRule"/>
</dbReference>
<dbReference type="Pfam" id="PF00440">
    <property type="entry name" value="TetR_N"/>
    <property type="match status" value="1"/>
</dbReference>
<dbReference type="InterPro" id="IPR039532">
    <property type="entry name" value="TetR_C_Firmicutes"/>
</dbReference>
<evidence type="ECO:0000256" key="1">
    <source>
        <dbReference type="ARBA" id="ARBA00023125"/>
    </source>
</evidence>
<dbReference type="PANTHER" id="PTHR43479">
    <property type="entry name" value="ACREF/ENVCD OPERON REPRESSOR-RELATED"/>
    <property type="match status" value="1"/>
</dbReference>
<sequence length="199" mass="22438">MNEADLRVQRTRLRLREAFITLVIARGYEAVTVLDIVAQAKVGHKTFYRHYADKEAMLNALLGEILLEAQPFLLPPDVPQAPAENTLNALRFAQKYADLWRVLLRSPAAESLLQPLLAFAQAEGKRFFGGSSVPDELIAYHFAAGMMSLLRWWLEQGMPYSPEEMAAHIDRLLLQPIQRLGSEMGGQEDKKAGRQEATY</sequence>
<dbReference type="InterPro" id="IPR009057">
    <property type="entry name" value="Homeodomain-like_sf"/>
</dbReference>
<dbReference type="SUPFAM" id="SSF46689">
    <property type="entry name" value="Homeodomain-like"/>
    <property type="match status" value="1"/>
</dbReference>
<feature type="DNA-binding region" description="H-T-H motif" evidence="2">
    <location>
        <begin position="32"/>
        <end position="51"/>
    </location>
</feature>
<protein>
    <submittedName>
        <fullName evidence="4">Transcriptional regulator, TetR family</fullName>
    </submittedName>
</protein>
<dbReference type="EMBL" id="JX649913">
    <property type="protein sequence ID" value="AGC72830.1"/>
    <property type="molecule type" value="Genomic_DNA"/>
</dbReference>
<dbReference type="PROSITE" id="PS50977">
    <property type="entry name" value="HTH_TETR_2"/>
    <property type="match status" value="1"/>
</dbReference>
<accession>L7W2G1</accession>
<evidence type="ECO:0000256" key="2">
    <source>
        <dbReference type="PROSITE-ProRule" id="PRU00335"/>
    </source>
</evidence>
<dbReference type="Gene3D" id="1.10.357.10">
    <property type="entry name" value="Tetracycline Repressor, domain 2"/>
    <property type="match status" value="1"/>
</dbReference>
<dbReference type="InterPro" id="IPR001647">
    <property type="entry name" value="HTH_TetR"/>
</dbReference>
<feature type="domain" description="HTH tetR-type" evidence="3">
    <location>
        <begin position="9"/>
        <end position="69"/>
    </location>
</feature>
<name>L7W2G1_9BACT</name>
<dbReference type="InterPro" id="IPR050624">
    <property type="entry name" value="HTH-type_Tx_Regulator"/>
</dbReference>
<proteinExistence type="predicted"/>
<dbReference type="AlphaFoldDB" id="L7W2G1"/>
<evidence type="ECO:0000259" key="3">
    <source>
        <dbReference type="PROSITE" id="PS50977"/>
    </source>
</evidence>
<reference evidence="4" key="1">
    <citation type="submission" date="2012-09" db="EMBL/GenBank/DDBJ databases">
        <title>Metagenomic Characterization of a Microbial Community in Wastewater Detects High Levels of Antibiotic Resistance.</title>
        <authorList>
            <person name="Abrams M."/>
            <person name="Caldwell A."/>
            <person name="Vandaei E."/>
            <person name="Lee W."/>
            <person name="Perrott J."/>
            <person name="Khan S.Y."/>
            <person name="Ta J."/>
            <person name="Romero D."/>
            <person name="Nguyen V."/>
            <person name="Pourmand N."/>
            <person name="Ouverney C.C."/>
        </authorList>
    </citation>
    <scope>NUCLEOTIDE SEQUENCE</scope>
</reference>
<dbReference type="Pfam" id="PF14278">
    <property type="entry name" value="TetR_C_8"/>
    <property type="match status" value="1"/>
</dbReference>
<keyword evidence="1 2" id="KW-0238">DNA-binding</keyword>
<evidence type="ECO:0000313" key="4">
    <source>
        <dbReference type="EMBL" id="AGC72830.1"/>
    </source>
</evidence>
<dbReference type="PANTHER" id="PTHR43479:SF7">
    <property type="entry name" value="TETR-FAMILY TRANSCRIPTIONAL REGULATOR"/>
    <property type="match status" value="1"/>
</dbReference>
<organism evidence="4">
    <name type="scientific">uncultured bacterium A1Q1_fos_1246</name>
    <dbReference type="NCBI Taxonomy" id="1256545"/>
    <lineage>
        <taxon>Bacteria</taxon>
        <taxon>environmental samples</taxon>
    </lineage>
</organism>